<organism evidence="2 3">
    <name type="scientific">Nocardiopsis lambiniae</name>
    <dbReference type="NCBI Taxonomy" id="3075539"/>
    <lineage>
        <taxon>Bacteria</taxon>
        <taxon>Bacillati</taxon>
        <taxon>Actinomycetota</taxon>
        <taxon>Actinomycetes</taxon>
        <taxon>Streptosporangiales</taxon>
        <taxon>Nocardiopsidaceae</taxon>
        <taxon>Nocardiopsis</taxon>
    </lineage>
</organism>
<dbReference type="EMBL" id="JAVREP010000001">
    <property type="protein sequence ID" value="MDT0326881.1"/>
    <property type="molecule type" value="Genomic_DNA"/>
</dbReference>
<proteinExistence type="predicted"/>
<dbReference type="RefSeq" id="WP_311509654.1">
    <property type="nucleotide sequence ID" value="NZ_JAVREP010000001.1"/>
</dbReference>
<feature type="compositionally biased region" description="Low complexity" evidence="1">
    <location>
        <begin position="101"/>
        <end position="112"/>
    </location>
</feature>
<gene>
    <name evidence="2" type="ORF">RM479_00450</name>
</gene>
<accession>A0ABU2M2K5</accession>
<protein>
    <submittedName>
        <fullName evidence="2">DUF6507 family protein</fullName>
    </submittedName>
</protein>
<dbReference type="Proteomes" id="UP001183390">
    <property type="component" value="Unassembled WGS sequence"/>
</dbReference>
<feature type="region of interest" description="Disordered" evidence="1">
    <location>
        <begin position="101"/>
        <end position="126"/>
    </location>
</feature>
<dbReference type="Pfam" id="PF20117">
    <property type="entry name" value="DUF6507"/>
    <property type="match status" value="1"/>
</dbReference>
<keyword evidence="3" id="KW-1185">Reference proteome</keyword>
<name>A0ABU2M2K5_9ACTN</name>
<reference evidence="3" key="1">
    <citation type="submission" date="2023-07" db="EMBL/GenBank/DDBJ databases">
        <title>30 novel species of actinomycetes from the DSMZ collection.</title>
        <authorList>
            <person name="Nouioui I."/>
        </authorList>
    </citation>
    <scope>NUCLEOTIDE SEQUENCE [LARGE SCALE GENOMIC DNA]</scope>
    <source>
        <strain evidence="3">DSM 44743</strain>
    </source>
</reference>
<comment type="caution">
    <text evidence="2">The sequence shown here is derived from an EMBL/GenBank/DDBJ whole genome shotgun (WGS) entry which is preliminary data.</text>
</comment>
<evidence type="ECO:0000313" key="3">
    <source>
        <dbReference type="Proteomes" id="UP001183390"/>
    </source>
</evidence>
<dbReference type="InterPro" id="IPR045436">
    <property type="entry name" value="DUF6507"/>
</dbReference>
<sequence length="126" mass="13072">MSSWDIDPVQVGGVLEATLGHLGDEEGGSGLTRELSQLETHLGNAVEECGSGIVSDALGRFAEHYFGVLGDMAGTTLRAVEGAYEATTHYMEGNLEMAAEAQANAAKEPATEVTPGAGSGHQPLYH</sequence>
<evidence type="ECO:0000313" key="2">
    <source>
        <dbReference type="EMBL" id="MDT0326881.1"/>
    </source>
</evidence>
<evidence type="ECO:0000256" key="1">
    <source>
        <dbReference type="SAM" id="MobiDB-lite"/>
    </source>
</evidence>